<dbReference type="EMBL" id="BPLR01006724">
    <property type="protein sequence ID" value="GIY11923.1"/>
    <property type="molecule type" value="Genomic_DNA"/>
</dbReference>
<accession>A0AAV4QQF8</accession>
<evidence type="ECO:0000313" key="1">
    <source>
        <dbReference type="EMBL" id="GIY11923.1"/>
    </source>
</evidence>
<keyword evidence="2" id="KW-1185">Reference proteome</keyword>
<dbReference type="Proteomes" id="UP001054945">
    <property type="component" value="Unassembled WGS sequence"/>
</dbReference>
<proteinExistence type="predicted"/>
<sequence length="163" mass="18457">MCICCLFLIKPKKPGGRCSVLGDSRKRICRPCLAKRSPVAPEPTTKRCHSSKLTGCESEFYFLEGRFPTPIIFWNASECHTRSSAVPVSAHAPLLSFFSFSNDCFSILFHRWRRSHLCTGSAARALHSVEGLILKTAFLFTSGRTDGYFFFFVKMIPRQFPIH</sequence>
<name>A0AAV4QQF8_CAEEX</name>
<evidence type="ECO:0000313" key="2">
    <source>
        <dbReference type="Proteomes" id="UP001054945"/>
    </source>
</evidence>
<comment type="caution">
    <text evidence="1">The sequence shown here is derived from an EMBL/GenBank/DDBJ whole genome shotgun (WGS) entry which is preliminary data.</text>
</comment>
<protein>
    <submittedName>
        <fullName evidence="1">Uncharacterized protein</fullName>
    </submittedName>
</protein>
<reference evidence="1 2" key="1">
    <citation type="submission" date="2021-06" db="EMBL/GenBank/DDBJ databases">
        <title>Caerostris extrusa draft genome.</title>
        <authorList>
            <person name="Kono N."/>
            <person name="Arakawa K."/>
        </authorList>
    </citation>
    <scope>NUCLEOTIDE SEQUENCE [LARGE SCALE GENOMIC DNA]</scope>
</reference>
<dbReference type="AlphaFoldDB" id="A0AAV4QQF8"/>
<organism evidence="1 2">
    <name type="scientific">Caerostris extrusa</name>
    <name type="common">Bark spider</name>
    <name type="synonym">Caerostris bankana</name>
    <dbReference type="NCBI Taxonomy" id="172846"/>
    <lineage>
        <taxon>Eukaryota</taxon>
        <taxon>Metazoa</taxon>
        <taxon>Ecdysozoa</taxon>
        <taxon>Arthropoda</taxon>
        <taxon>Chelicerata</taxon>
        <taxon>Arachnida</taxon>
        <taxon>Araneae</taxon>
        <taxon>Araneomorphae</taxon>
        <taxon>Entelegynae</taxon>
        <taxon>Araneoidea</taxon>
        <taxon>Araneidae</taxon>
        <taxon>Caerostris</taxon>
    </lineage>
</organism>
<gene>
    <name evidence="1" type="ORF">CEXT_197081</name>
</gene>